<evidence type="ECO:0000259" key="2">
    <source>
        <dbReference type="PROSITE" id="PS51857"/>
    </source>
</evidence>
<feature type="region of interest" description="Disordered" evidence="1">
    <location>
        <begin position="164"/>
        <end position="204"/>
    </location>
</feature>
<sequence>MRRPPIPVLPPAPLWGRWGDPENSSSPKLQEAETFSCSEPQADFDRQRLGQDRRSALRDLQPLPCSPIPDFLVSRTPGLSKHTGVGGESGSAPSSRNLGAFEKPWALPPLLCGGRCSSLFSEPPLCLRTSLGPAAARLGARGHGLSRRPWARCPTSSLQYPKSVRFPASRGHLGSKEPRSPSGVRAEPAGAEGEKRRGLSDRVSPGNVLWEQEQNFRGTSGLGVSFGARVQRGPFVALQLSDWPFLSPGGCTKAAEKAPEEAPADAARAADEPQLLHGAGICKWFNVRMGFGFLSMTARAGVALDPPVDVFVHQ</sequence>
<evidence type="ECO:0000313" key="4">
    <source>
        <dbReference type="Proteomes" id="UP000335636"/>
    </source>
</evidence>
<dbReference type="EMBL" id="CABDUW010002738">
    <property type="protein sequence ID" value="VTJ87840.1"/>
    <property type="molecule type" value="Genomic_DNA"/>
</dbReference>
<dbReference type="GO" id="GO:0005737">
    <property type="term" value="C:cytoplasm"/>
    <property type="evidence" value="ECO:0007669"/>
    <property type="project" value="TreeGrafter"/>
</dbReference>
<feature type="region of interest" description="Disordered" evidence="1">
    <location>
        <begin position="1"/>
        <end position="62"/>
    </location>
</feature>
<dbReference type="InterPro" id="IPR012340">
    <property type="entry name" value="NA-bd_OB-fold"/>
</dbReference>
<protein>
    <recommendedName>
        <fullName evidence="2">CSD domain-containing protein</fullName>
    </recommendedName>
</protein>
<dbReference type="PANTHER" id="PTHR46109:SF2">
    <property type="entry name" value="PROTEIN LIN-28 HOMOLOG A"/>
    <property type="match status" value="1"/>
</dbReference>
<feature type="compositionally biased region" description="Pro residues" evidence="1">
    <location>
        <begin position="1"/>
        <end position="13"/>
    </location>
</feature>
<feature type="non-terminal residue" evidence="3">
    <location>
        <position position="314"/>
    </location>
</feature>
<dbReference type="Proteomes" id="UP000335636">
    <property type="component" value="Unassembled WGS sequence"/>
</dbReference>
<evidence type="ECO:0000256" key="1">
    <source>
        <dbReference type="SAM" id="MobiDB-lite"/>
    </source>
</evidence>
<keyword evidence="4" id="KW-1185">Reference proteome</keyword>
<comment type="caution">
    <text evidence="3">The sequence shown here is derived from an EMBL/GenBank/DDBJ whole genome shotgun (WGS) entry which is preliminary data.</text>
</comment>
<dbReference type="GO" id="GO:0031054">
    <property type="term" value="P:pre-miRNA processing"/>
    <property type="evidence" value="ECO:0007669"/>
    <property type="project" value="TreeGrafter"/>
</dbReference>
<dbReference type="Gene3D" id="2.40.50.140">
    <property type="entry name" value="Nucleic acid-binding proteins"/>
    <property type="match status" value="1"/>
</dbReference>
<dbReference type="PANTHER" id="PTHR46109">
    <property type="entry name" value="PROTEIN LIN-28"/>
    <property type="match status" value="1"/>
</dbReference>
<organism evidence="3 4">
    <name type="scientific">Marmota monax</name>
    <name type="common">Woodchuck</name>
    <dbReference type="NCBI Taxonomy" id="9995"/>
    <lineage>
        <taxon>Eukaryota</taxon>
        <taxon>Metazoa</taxon>
        <taxon>Chordata</taxon>
        <taxon>Craniata</taxon>
        <taxon>Vertebrata</taxon>
        <taxon>Euteleostomi</taxon>
        <taxon>Mammalia</taxon>
        <taxon>Eutheria</taxon>
        <taxon>Euarchontoglires</taxon>
        <taxon>Glires</taxon>
        <taxon>Rodentia</taxon>
        <taxon>Sciuromorpha</taxon>
        <taxon>Sciuridae</taxon>
        <taxon>Xerinae</taxon>
        <taxon>Marmotini</taxon>
        <taxon>Marmota</taxon>
    </lineage>
</organism>
<feature type="domain" description="CSD" evidence="2">
    <location>
        <begin position="277"/>
        <end position="314"/>
    </location>
</feature>
<dbReference type="PROSITE" id="PS51857">
    <property type="entry name" value="CSD_2"/>
    <property type="match status" value="1"/>
</dbReference>
<accession>A0A5E4D2P1</accession>
<feature type="compositionally biased region" description="Basic and acidic residues" evidence="1">
    <location>
        <begin position="43"/>
        <end position="57"/>
    </location>
</feature>
<dbReference type="InterPro" id="IPR002059">
    <property type="entry name" value="CSP_DNA-bd"/>
</dbReference>
<dbReference type="GO" id="GO:0005634">
    <property type="term" value="C:nucleus"/>
    <property type="evidence" value="ECO:0007669"/>
    <property type="project" value="TreeGrafter"/>
</dbReference>
<dbReference type="GO" id="GO:0003729">
    <property type="term" value="F:mRNA binding"/>
    <property type="evidence" value="ECO:0007669"/>
    <property type="project" value="TreeGrafter"/>
</dbReference>
<proteinExistence type="predicted"/>
<name>A0A5E4D2P1_MARMO</name>
<dbReference type="InterPro" id="IPR051373">
    <property type="entry name" value="Lin-28_RNA-binding"/>
</dbReference>
<feature type="compositionally biased region" description="Polar residues" evidence="1">
    <location>
        <begin position="22"/>
        <end position="39"/>
    </location>
</feature>
<feature type="region of interest" description="Disordered" evidence="1">
    <location>
        <begin position="77"/>
        <end position="97"/>
    </location>
</feature>
<gene>
    <name evidence="3" type="ORF">MONAX_5E043820</name>
</gene>
<reference evidence="3" key="1">
    <citation type="submission" date="2019-04" db="EMBL/GenBank/DDBJ databases">
        <authorList>
            <person name="Alioto T."/>
            <person name="Alioto T."/>
        </authorList>
    </citation>
    <scope>NUCLEOTIDE SEQUENCE [LARGE SCALE GENOMIC DNA]</scope>
</reference>
<dbReference type="AlphaFoldDB" id="A0A5E4D2P1"/>
<evidence type="ECO:0000313" key="3">
    <source>
        <dbReference type="EMBL" id="VTJ87840.1"/>
    </source>
</evidence>